<evidence type="ECO:0000313" key="3">
    <source>
        <dbReference type="Proteomes" id="UP000297245"/>
    </source>
</evidence>
<accession>A0A4S8L457</accession>
<dbReference type="PANTHER" id="PTHR11559">
    <property type="entry name" value="CARBOXYLESTERASE"/>
    <property type="match status" value="1"/>
</dbReference>
<protein>
    <submittedName>
        <fullName evidence="2">Alpha/beta-hydrolase</fullName>
    </submittedName>
</protein>
<feature type="non-terminal residue" evidence="2">
    <location>
        <position position="1"/>
    </location>
</feature>
<dbReference type="InterPro" id="IPR002018">
    <property type="entry name" value="CarbesteraseB"/>
</dbReference>
<dbReference type="OrthoDB" id="408631at2759"/>
<organism evidence="2 3">
    <name type="scientific">Dendrothele bispora (strain CBS 962.96)</name>
    <dbReference type="NCBI Taxonomy" id="1314807"/>
    <lineage>
        <taxon>Eukaryota</taxon>
        <taxon>Fungi</taxon>
        <taxon>Dikarya</taxon>
        <taxon>Basidiomycota</taxon>
        <taxon>Agaricomycotina</taxon>
        <taxon>Agaricomycetes</taxon>
        <taxon>Agaricomycetidae</taxon>
        <taxon>Agaricales</taxon>
        <taxon>Agaricales incertae sedis</taxon>
        <taxon>Dendrothele</taxon>
    </lineage>
</organism>
<dbReference type="Pfam" id="PF00135">
    <property type="entry name" value="COesterase"/>
    <property type="match status" value="1"/>
</dbReference>
<sequence>SIHVPGSTIPEESLTTIVWIHGGGYIIGSASDFPGSDLITESDRQVVVVTIQYRLGLFGFLAGQAVKDNGALNAGLLDQDFALRWVQAHISKFGGDPTRVTIWGERAGSVLQQVVANDGQTDPPLFRAAMTSSTFLPSQYKFNDPIPEVLFFRASSMDQTHCSSSLDSLACLRAVDVNILQNVNVAIVQAGFFGTFVAAPVVDGTFITQRVTEALKQGKVNGQALFAMTNTNEGINFVNQTAPANATVYAGQLFPNFGLEQDEEVKAPFFPFSSKVQIIVGPPVTFICPTHFLLNAFRNNSFKGEFALPPAFHGQDI</sequence>
<dbReference type="GO" id="GO:0016787">
    <property type="term" value="F:hydrolase activity"/>
    <property type="evidence" value="ECO:0007669"/>
    <property type="project" value="UniProtKB-KW"/>
</dbReference>
<proteinExistence type="predicted"/>
<name>A0A4S8L457_DENBC</name>
<dbReference type="Gene3D" id="3.40.50.1820">
    <property type="entry name" value="alpha/beta hydrolase"/>
    <property type="match status" value="1"/>
</dbReference>
<gene>
    <name evidence="2" type="ORF">K435DRAFT_617138</name>
</gene>
<keyword evidence="3" id="KW-1185">Reference proteome</keyword>
<feature type="non-terminal residue" evidence="2">
    <location>
        <position position="317"/>
    </location>
</feature>
<dbReference type="Proteomes" id="UP000297245">
    <property type="component" value="Unassembled WGS sequence"/>
</dbReference>
<feature type="domain" description="Carboxylesterase type B" evidence="1">
    <location>
        <begin position="2"/>
        <end position="246"/>
    </location>
</feature>
<keyword evidence="2" id="KW-0378">Hydrolase</keyword>
<evidence type="ECO:0000259" key="1">
    <source>
        <dbReference type="Pfam" id="PF00135"/>
    </source>
</evidence>
<dbReference type="InterPro" id="IPR050309">
    <property type="entry name" value="Type-B_Carboxylest/Lipase"/>
</dbReference>
<dbReference type="EMBL" id="ML179683">
    <property type="protein sequence ID" value="THU83161.1"/>
    <property type="molecule type" value="Genomic_DNA"/>
</dbReference>
<dbReference type="SUPFAM" id="SSF53474">
    <property type="entry name" value="alpha/beta-Hydrolases"/>
    <property type="match status" value="1"/>
</dbReference>
<reference evidence="2 3" key="1">
    <citation type="journal article" date="2019" name="Nat. Ecol. Evol.">
        <title>Megaphylogeny resolves global patterns of mushroom evolution.</title>
        <authorList>
            <person name="Varga T."/>
            <person name="Krizsan K."/>
            <person name="Foldi C."/>
            <person name="Dima B."/>
            <person name="Sanchez-Garcia M."/>
            <person name="Sanchez-Ramirez S."/>
            <person name="Szollosi G.J."/>
            <person name="Szarkandi J.G."/>
            <person name="Papp V."/>
            <person name="Albert L."/>
            <person name="Andreopoulos W."/>
            <person name="Angelini C."/>
            <person name="Antonin V."/>
            <person name="Barry K.W."/>
            <person name="Bougher N.L."/>
            <person name="Buchanan P."/>
            <person name="Buyck B."/>
            <person name="Bense V."/>
            <person name="Catcheside P."/>
            <person name="Chovatia M."/>
            <person name="Cooper J."/>
            <person name="Damon W."/>
            <person name="Desjardin D."/>
            <person name="Finy P."/>
            <person name="Geml J."/>
            <person name="Haridas S."/>
            <person name="Hughes K."/>
            <person name="Justo A."/>
            <person name="Karasinski D."/>
            <person name="Kautmanova I."/>
            <person name="Kiss B."/>
            <person name="Kocsube S."/>
            <person name="Kotiranta H."/>
            <person name="LaButti K.M."/>
            <person name="Lechner B.E."/>
            <person name="Liimatainen K."/>
            <person name="Lipzen A."/>
            <person name="Lukacs Z."/>
            <person name="Mihaltcheva S."/>
            <person name="Morgado L.N."/>
            <person name="Niskanen T."/>
            <person name="Noordeloos M.E."/>
            <person name="Ohm R.A."/>
            <person name="Ortiz-Santana B."/>
            <person name="Ovrebo C."/>
            <person name="Racz N."/>
            <person name="Riley R."/>
            <person name="Savchenko A."/>
            <person name="Shiryaev A."/>
            <person name="Soop K."/>
            <person name="Spirin V."/>
            <person name="Szebenyi C."/>
            <person name="Tomsovsky M."/>
            <person name="Tulloss R.E."/>
            <person name="Uehling J."/>
            <person name="Grigoriev I.V."/>
            <person name="Vagvolgyi C."/>
            <person name="Papp T."/>
            <person name="Martin F.M."/>
            <person name="Miettinen O."/>
            <person name="Hibbett D.S."/>
            <person name="Nagy L.G."/>
        </authorList>
    </citation>
    <scope>NUCLEOTIDE SEQUENCE [LARGE SCALE GENOMIC DNA]</scope>
    <source>
        <strain evidence="2 3">CBS 962.96</strain>
    </source>
</reference>
<evidence type="ECO:0000313" key="2">
    <source>
        <dbReference type="EMBL" id="THU83161.1"/>
    </source>
</evidence>
<dbReference type="InterPro" id="IPR029058">
    <property type="entry name" value="AB_hydrolase_fold"/>
</dbReference>
<dbReference type="AlphaFoldDB" id="A0A4S8L457"/>